<feature type="compositionally biased region" description="Polar residues" evidence="1">
    <location>
        <begin position="62"/>
        <end position="72"/>
    </location>
</feature>
<protein>
    <submittedName>
        <fullName evidence="2">Uncharacterized protein</fullName>
    </submittedName>
</protein>
<accession>A0A5J9V374</accession>
<organism evidence="2 3">
    <name type="scientific">Eragrostis curvula</name>
    <name type="common">weeping love grass</name>
    <dbReference type="NCBI Taxonomy" id="38414"/>
    <lineage>
        <taxon>Eukaryota</taxon>
        <taxon>Viridiplantae</taxon>
        <taxon>Streptophyta</taxon>
        <taxon>Embryophyta</taxon>
        <taxon>Tracheophyta</taxon>
        <taxon>Spermatophyta</taxon>
        <taxon>Magnoliopsida</taxon>
        <taxon>Liliopsida</taxon>
        <taxon>Poales</taxon>
        <taxon>Poaceae</taxon>
        <taxon>PACMAD clade</taxon>
        <taxon>Chloridoideae</taxon>
        <taxon>Eragrostideae</taxon>
        <taxon>Eragrostidinae</taxon>
        <taxon>Eragrostis</taxon>
    </lineage>
</organism>
<keyword evidence="3" id="KW-1185">Reference proteome</keyword>
<feature type="region of interest" description="Disordered" evidence="1">
    <location>
        <begin position="62"/>
        <end position="119"/>
    </location>
</feature>
<sequence>MVKLCHENFIFWVSNEGKVQNLQSYKTGCIFLPASDLLFPYKYPLAKNTILGCSWLRIPPNSRASAKKSTQGLRPEGGASPAGGAGRASAGLRQRKQFIRGTGTQLSAPDLRLRHQTAH</sequence>
<comment type="caution">
    <text evidence="2">The sequence shown here is derived from an EMBL/GenBank/DDBJ whole genome shotgun (WGS) entry which is preliminary data.</text>
</comment>
<evidence type="ECO:0000313" key="2">
    <source>
        <dbReference type="EMBL" id="TVU29974.1"/>
    </source>
</evidence>
<evidence type="ECO:0000313" key="3">
    <source>
        <dbReference type="Proteomes" id="UP000324897"/>
    </source>
</evidence>
<dbReference type="EMBL" id="RWGY01000011">
    <property type="protein sequence ID" value="TVU29974.1"/>
    <property type="molecule type" value="Genomic_DNA"/>
</dbReference>
<evidence type="ECO:0000256" key="1">
    <source>
        <dbReference type="SAM" id="MobiDB-lite"/>
    </source>
</evidence>
<name>A0A5J9V374_9POAL</name>
<proteinExistence type="predicted"/>
<dbReference type="Proteomes" id="UP000324897">
    <property type="component" value="Chromosome 1"/>
</dbReference>
<feature type="non-terminal residue" evidence="2">
    <location>
        <position position="1"/>
    </location>
</feature>
<dbReference type="AlphaFoldDB" id="A0A5J9V374"/>
<gene>
    <name evidence="2" type="ORF">EJB05_21573</name>
</gene>
<dbReference type="Gramene" id="TVU29974">
    <property type="protein sequence ID" value="TVU29974"/>
    <property type="gene ID" value="EJB05_21573"/>
</dbReference>
<reference evidence="2 3" key="1">
    <citation type="journal article" date="2019" name="Sci. Rep.">
        <title>A high-quality genome of Eragrostis curvula grass provides insights into Poaceae evolution and supports new strategies to enhance forage quality.</title>
        <authorList>
            <person name="Carballo J."/>
            <person name="Santos B.A.C.M."/>
            <person name="Zappacosta D."/>
            <person name="Garbus I."/>
            <person name="Selva J.P."/>
            <person name="Gallo C.A."/>
            <person name="Diaz A."/>
            <person name="Albertini E."/>
            <person name="Caccamo M."/>
            <person name="Echenique V."/>
        </authorList>
    </citation>
    <scope>NUCLEOTIDE SEQUENCE [LARGE SCALE GENOMIC DNA]</scope>
    <source>
        <strain evidence="3">cv. Victoria</strain>
        <tissue evidence="2">Leaf</tissue>
    </source>
</reference>